<dbReference type="Proteomes" id="UP000076078">
    <property type="component" value="Unassembled WGS sequence"/>
</dbReference>
<comment type="caution">
    <text evidence="3">The sequence shown here is derived from an EMBL/GenBank/DDBJ whole genome shotgun (WGS) entry which is preliminary data.</text>
</comment>
<accession>A0A151ZHU6</accession>
<sequence length="571" mass="65677">MYLFNKNSSLGTFANVIGMVCRNGARNIIPIQVADNLESKNILLEDMVVSLQKDLDTHSEKYSKERKDYLNLIDKIEKEKKVKVGIIESLKSNKTKEYHDLKFQFQKKILDLEHQVQKQKNVISAKDSEISKLLVSIQTEVAEHTLLHKSLQKKISELEQQVQDQQNVIAAQEFEFRNLSNSIKKEESATGSGRTESKKKRNSGSKKGSADTTQIHSGASQIGVELVSEVSSTQPNNNSLQHQQSEEEKPIFESVNNSSEIFDLVGNEETIQQTNNNNNNTRNNNRCEEFIMSVNVALGLQVEKTKTRKSIKEMSGVNFLEKSLAKKRAITKKRVEIRKNRLAGYYKEQMDSYYGNPFAVLMVDQQPIQLSSPSLSPVTPQESNSTAVNEFDQALNQVQTQLQQLNINVRVSHRQQVLPMYYFQREPQPLQRPEYKPNQEDVQNLLNLQRRFEEHYWGLRHGDDCHGGYNTIVHVPSQMAEEFIDFYLLGAMERYKVLESFRPDEDTERGMLKLLKNDRVYKLSDFNGESIIALLREGPTIRDFKFGIVRKEIIERINFAIPNVIEGPRFL</sequence>
<reference evidence="3 4" key="1">
    <citation type="submission" date="2015-12" db="EMBL/GenBank/DDBJ databases">
        <title>Dictyostelia acquired genes for synthesis and detection of signals that induce cell-type specialization by lateral gene transfer from prokaryotes.</title>
        <authorList>
            <person name="Gloeckner G."/>
            <person name="Schaap P."/>
        </authorList>
    </citation>
    <scope>NUCLEOTIDE SEQUENCE [LARGE SCALE GENOMIC DNA]</scope>
    <source>
        <strain evidence="3 4">TK</strain>
    </source>
</reference>
<gene>
    <name evidence="3" type="ORF">DLAC_06162</name>
</gene>
<keyword evidence="1" id="KW-0175">Coiled coil</keyword>
<proteinExistence type="predicted"/>
<keyword evidence="4" id="KW-1185">Reference proteome</keyword>
<dbReference type="EMBL" id="LODT01000028">
    <property type="protein sequence ID" value="KYQ93469.1"/>
    <property type="molecule type" value="Genomic_DNA"/>
</dbReference>
<evidence type="ECO:0000256" key="1">
    <source>
        <dbReference type="SAM" id="Coils"/>
    </source>
</evidence>
<feature type="region of interest" description="Disordered" evidence="2">
    <location>
        <begin position="229"/>
        <end position="251"/>
    </location>
</feature>
<feature type="compositionally biased region" description="Polar residues" evidence="2">
    <location>
        <begin position="229"/>
        <end position="243"/>
    </location>
</feature>
<feature type="coiled-coil region" evidence="1">
    <location>
        <begin position="34"/>
        <end position="79"/>
    </location>
</feature>
<name>A0A151ZHU6_TIELA</name>
<dbReference type="InParanoid" id="A0A151ZHU6"/>
<evidence type="ECO:0000313" key="3">
    <source>
        <dbReference type="EMBL" id="KYQ93469.1"/>
    </source>
</evidence>
<organism evidence="3 4">
    <name type="scientific">Tieghemostelium lacteum</name>
    <name type="common">Slime mold</name>
    <name type="synonym">Dictyostelium lacteum</name>
    <dbReference type="NCBI Taxonomy" id="361077"/>
    <lineage>
        <taxon>Eukaryota</taxon>
        <taxon>Amoebozoa</taxon>
        <taxon>Evosea</taxon>
        <taxon>Eumycetozoa</taxon>
        <taxon>Dictyostelia</taxon>
        <taxon>Dictyosteliales</taxon>
        <taxon>Raperosteliaceae</taxon>
        <taxon>Tieghemostelium</taxon>
    </lineage>
</organism>
<protein>
    <submittedName>
        <fullName evidence="3">Hook family protein</fullName>
    </submittedName>
</protein>
<feature type="coiled-coil region" evidence="1">
    <location>
        <begin position="141"/>
        <end position="175"/>
    </location>
</feature>
<dbReference type="AlphaFoldDB" id="A0A151ZHU6"/>
<evidence type="ECO:0000256" key="2">
    <source>
        <dbReference type="SAM" id="MobiDB-lite"/>
    </source>
</evidence>
<feature type="region of interest" description="Disordered" evidence="2">
    <location>
        <begin position="182"/>
        <end position="217"/>
    </location>
</feature>
<evidence type="ECO:0000313" key="4">
    <source>
        <dbReference type="Proteomes" id="UP000076078"/>
    </source>
</evidence>